<evidence type="ECO:0000313" key="1">
    <source>
        <dbReference type="EMBL" id="JAD96535.1"/>
    </source>
</evidence>
<reference evidence="1" key="2">
    <citation type="journal article" date="2015" name="Data Brief">
        <title>Shoot transcriptome of the giant reed, Arundo donax.</title>
        <authorList>
            <person name="Barrero R.A."/>
            <person name="Guerrero F.D."/>
            <person name="Moolhuijzen P."/>
            <person name="Goolsby J.A."/>
            <person name="Tidwell J."/>
            <person name="Bellgard S.E."/>
            <person name="Bellgard M.I."/>
        </authorList>
    </citation>
    <scope>NUCLEOTIDE SEQUENCE</scope>
    <source>
        <tissue evidence="1">Shoot tissue taken approximately 20 cm above the soil surface</tissue>
    </source>
</reference>
<dbReference type="EMBL" id="GBRH01201360">
    <property type="protein sequence ID" value="JAD96535.1"/>
    <property type="molecule type" value="Transcribed_RNA"/>
</dbReference>
<organism evidence="1">
    <name type="scientific">Arundo donax</name>
    <name type="common">Giant reed</name>
    <name type="synonym">Donax arundinaceus</name>
    <dbReference type="NCBI Taxonomy" id="35708"/>
    <lineage>
        <taxon>Eukaryota</taxon>
        <taxon>Viridiplantae</taxon>
        <taxon>Streptophyta</taxon>
        <taxon>Embryophyta</taxon>
        <taxon>Tracheophyta</taxon>
        <taxon>Spermatophyta</taxon>
        <taxon>Magnoliopsida</taxon>
        <taxon>Liliopsida</taxon>
        <taxon>Poales</taxon>
        <taxon>Poaceae</taxon>
        <taxon>PACMAD clade</taxon>
        <taxon>Arundinoideae</taxon>
        <taxon>Arundineae</taxon>
        <taxon>Arundo</taxon>
    </lineage>
</organism>
<accession>A0A0A9EF90</accession>
<name>A0A0A9EF90_ARUDO</name>
<dbReference type="AlphaFoldDB" id="A0A0A9EF90"/>
<sequence>MRPASFVAVLCESLKYAGTVITALVTLSFKNFDASSTSFLNTCADISSAANCLPIAGQSSLTLPLSSLMTR</sequence>
<protein>
    <submittedName>
        <fullName evidence="1">Uncharacterized protein</fullName>
    </submittedName>
</protein>
<reference evidence="1" key="1">
    <citation type="submission" date="2014-09" db="EMBL/GenBank/DDBJ databases">
        <authorList>
            <person name="Magalhaes I.L.F."/>
            <person name="Oliveira U."/>
            <person name="Santos F.R."/>
            <person name="Vidigal T.H.D.A."/>
            <person name="Brescovit A.D."/>
            <person name="Santos A.J."/>
        </authorList>
    </citation>
    <scope>NUCLEOTIDE SEQUENCE</scope>
    <source>
        <tissue evidence="1">Shoot tissue taken approximately 20 cm above the soil surface</tissue>
    </source>
</reference>
<proteinExistence type="predicted"/>